<evidence type="ECO:0000313" key="5">
    <source>
        <dbReference type="Proteomes" id="UP001634394"/>
    </source>
</evidence>
<dbReference type="SUPFAM" id="SSF48726">
    <property type="entry name" value="Immunoglobulin"/>
    <property type="match status" value="2"/>
</dbReference>
<dbReference type="CDD" id="cd00096">
    <property type="entry name" value="Ig"/>
    <property type="match status" value="1"/>
</dbReference>
<proteinExistence type="predicted"/>
<dbReference type="SUPFAM" id="SSF49265">
    <property type="entry name" value="Fibronectin type III"/>
    <property type="match status" value="1"/>
</dbReference>
<feature type="domain" description="Fibronectin type-III" evidence="3">
    <location>
        <begin position="409"/>
        <end position="505"/>
    </location>
</feature>
<evidence type="ECO:0000256" key="1">
    <source>
        <dbReference type="SAM" id="Phobius"/>
    </source>
</evidence>
<organism evidence="4 5">
    <name type="scientific">Sinanodonta woodiana</name>
    <name type="common">Chinese pond mussel</name>
    <name type="synonym">Anodonta woodiana</name>
    <dbReference type="NCBI Taxonomy" id="1069815"/>
    <lineage>
        <taxon>Eukaryota</taxon>
        <taxon>Metazoa</taxon>
        <taxon>Spiralia</taxon>
        <taxon>Lophotrochozoa</taxon>
        <taxon>Mollusca</taxon>
        <taxon>Bivalvia</taxon>
        <taxon>Autobranchia</taxon>
        <taxon>Heteroconchia</taxon>
        <taxon>Palaeoheterodonta</taxon>
        <taxon>Unionida</taxon>
        <taxon>Unionoidea</taxon>
        <taxon>Unionidae</taxon>
        <taxon>Unioninae</taxon>
        <taxon>Sinanodonta</taxon>
    </lineage>
</organism>
<gene>
    <name evidence="4" type="ORF">ACJMK2_027375</name>
</gene>
<dbReference type="SMART" id="SM00409">
    <property type="entry name" value="IG"/>
    <property type="match status" value="3"/>
</dbReference>
<feature type="domain" description="Ig-like" evidence="2">
    <location>
        <begin position="215"/>
        <end position="300"/>
    </location>
</feature>
<comment type="caution">
    <text evidence="4">The sequence shown here is derived from an EMBL/GenBank/DDBJ whole genome shotgun (WGS) entry which is preliminary data.</text>
</comment>
<dbReference type="CDD" id="cd00063">
    <property type="entry name" value="FN3"/>
    <property type="match status" value="1"/>
</dbReference>
<sequence>PVTTVQLTNSSGQVLQSSANIVLGESTGIICSTAPSGSRPRALFQWYYIQGNQSPVLIVDQSISTTPDPIAVPGQSDILISYSTWRLTGNASYHNMYIYCQAQDETNTGSYIKSDELQLNIVYPPAVQLYTYQSAVTEGMQGFVFICNIIESNPLPQANSYSWFHKGSIIQGQTSSKYTLQNVQKSDAGVYMCTARNYYGEGRSNYLDLIVQYGAEIKDFSVQRGTTVNESESATLQCSVDSIPKSVLTLRRESDGTMLKTVVNASQVQYWVQSANCLDADNYTCSASNNISQPAVRTIQFFVKCHPRLDFRAPFVNVTYSKYLRDAVLRYTVISYPPPRFTWTFLSNGSESRDLPNSAKQFDYGQQSELRFTRLDTSDFGSYRVTADNTINEPATAIIWLLLEGTPDKPFNFHPTNVQETQLSLRWQAGYNGGYTQTFIVEISLDNTAWNNVSQVSAGNRDGWFTTVIEDLIPGSVYYVRLYAYNINGRGDLADVQLAIRTLKDVSASVGAVGVGGAAGIGVGGAAGIGVGGIVLGLIGAIIAFTIRRQLNGSKSFCFRTKRWTDDELQSYSNTCIEMNPQTVKPIYEDLNKGNTELSVYDKISPL</sequence>
<dbReference type="InterPro" id="IPR013783">
    <property type="entry name" value="Ig-like_fold"/>
</dbReference>
<dbReference type="SMART" id="SM00408">
    <property type="entry name" value="IGc2"/>
    <property type="match status" value="2"/>
</dbReference>
<dbReference type="InterPro" id="IPR036116">
    <property type="entry name" value="FN3_sf"/>
</dbReference>
<protein>
    <submittedName>
        <fullName evidence="4">Uncharacterized protein</fullName>
    </submittedName>
</protein>
<accession>A0ABD3XPP5</accession>
<dbReference type="InterPro" id="IPR013151">
    <property type="entry name" value="Immunoglobulin_dom"/>
</dbReference>
<dbReference type="Pfam" id="PF00041">
    <property type="entry name" value="fn3"/>
    <property type="match status" value="1"/>
</dbReference>
<dbReference type="InterPro" id="IPR036179">
    <property type="entry name" value="Ig-like_dom_sf"/>
</dbReference>
<dbReference type="SMART" id="SM00060">
    <property type="entry name" value="FN3"/>
    <property type="match status" value="1"/>
</dbReference>
<dbReference type="PROSITE" id="PS50835">
    <property type="entry name" value="IG_LIKE"/>
    <property type="match status" value="2"/>
</dbReference>
<dbReference type="AlphaFoldDB" id="A0ABD3XPP5"/>
<dbReference type="Pfam" id="PF00047">
    <property type="entry name" value="ig"/>
    <property type="match status" value="1"/>
</dbReference>
<reference evidence="4 5" key="1">
    <citation type="submission" date="2024-11" db="EMBL/GenBank/DDBJ databases">
        <title>Chromosome-level genome assembly of the freshwater bivalve Anodonta woodiana.</title>
        <authorList>
            <person name="Chen X."/>
        </authorList>
    </citation>
    <scope>NUCLEOTIDE SEQUENCE [LARGE SCALE GENOMIC DNA]</scope>
    <source>
        <strain evidence="4">MN2024</strain>
        <tissue evidence="4">Gills</tissue>
    </source>
</reference>
<keyword evidence="1" id="KW-1133">Transmembrane helix</keyword>
<dbReference type="PROSITE" id="PS50853">
    <property type="entry name" value="FN3"/>
    <property type="match status" value="1"/>
</dbReference>
<evidence type="ECO:0000313" key="4">
    <source>
        <dbReference type="EMBL" id="KAL3887433.1"/>
    </source>
</evidence>
<dbReference type="InterPro" id="IPR003961">
    <property type="entry name" value="FN3_dom"/>
</dbReference>
<evidence type="ECO:0000259" key="2">
    <source>
        <dbReference type="PROSITE" id="PS50835"/>
    </source>
</evidence>
<dbReference type="InterPro" id="IPR003598">
    <property type="entry name" value="Ig_sub2"/>
</dbReference>
<keyword evidence="5" id="KW-1185">Reference proteome</keyword>
<dbReference type="PANTHER" id="PTHR23278">
    <property type="entry name" value="SIDESTEP PROTEIN"/>
    <property type="match status" value="1"/>
</dbReference>
<feature type="non-terminal residue" evidence="4">
    <location>
        <position position="1"/>
    </location>
</feature>
<keyword evidence="1" id="KW-0472">Membrane</keyword>
<dbReference type="InterPro" id="IPR003599">
    <property type="entry name" value="Ig_sub"/>
</dbReference>
<feature type="domain" description="Ig-like" evidence="2">
    <location>
        <begin position="125"/>
        <end position="210"/>
    </location>
</feature>
<dbReference type="Proteomes" id="UP001634394">
    <property type="component" value="Unassembled WGS sequence"/>
</dbReference>
<dbReference type="EMBL" id="JBJQND010000002">
    <property type="protein sequence ID" value="KAL3887433.1"/>
    <property type="molecule type" value="Genomic_DNA"/>
</dbReference>
<evidence type="ECO:0000259" key="3">
    <source>
        <dbReference type="PROSITE" id="PS50853"/>
    </source>
</evidence>
<dbReference type="Gene3D" id="2.60.40.10">
    <property type="entry name" value="Immunoglobulins"/>
    <property type="match status" value="5"/>
</dbReference>
<keyword evidence="1" id="KW-0812">Transmembrane</keyword>
<name>A0ABD3XPP5_SINWO</name>
<dbReference type="PANTHER" id="PTHR23278:SF19">
    <property type="entry name" value="OBSCURIN"/>
    <property type="match status" value="1"/>
</dbReference>
<dbReference type="InterPro" id="IPR007110">
    <property type="entry name" value="Ig-like_dom"/>
</dbReference>
<feature type="transmembrane region" description="Helical" evidence="1">
    <location>
        <begin position="526"/>
        <end position="547"/>
    </location>
</feature>
<dbReference type="Pfam" id="PF13895">
    <property type="entry name" value="Ig_2"/>
    <property type="match status" value="1"/>
</dbReference>